<proteinExistence type="predicted"/>
<sequence>MTRILAPAALLALLLPPPPALAQEEGIRPTADTPFSVRSAFPQERGKMGLYGFYGYSRLPGGHSHDMLPSLRLGIAQGLEFRLDAAHSFRDDRDRTTVTPGFRWQALEQRGWRPAVAILADVSVPLTSRPGTATELAIITSHLTGRGPGNWGLHLNAGWVARPDPVGAERRHGHRLGAAVSHVLDRDTLLVATMLHETGDRGQRDLHMVEAGFSRRLGQDLDLAFLAGTGLNRDSPRLRLRVGLKYSFSLGW</sequence>
<dbReference type="Proteomes" id="UP001526430">
    <property type="component" value="Unassembled WGS sequence"/>
</dbReference>
<name>A0ABT3P0N9_9PROT</name>
<evidence type="ECO:0000256" key="1">
    <source>
        <dbReference type="SAM" id="SignalP"/>
    </source>
</evidence>
<keyword evidence="3" id="KW-1185">Reference proteome</keyword>
<dbReference type="EMBL" id="JAPFQI010000024">
    <property type="protein sequence ID" value="MCW8087987.1"/>
    <property type="molecule type" value="Genomic_DNA"/>
</dbReference>
<accession>A0ABT3P0N9</accession>
<keyword evidence="1" id="KW-0732">Signal</keyword>
<comment type="caution">
    <text evidence="2">The sequence shown here is derived from an EMBL/GenBank/DDBJ whole genome shotgun (WGS) entry which is preliminary data.</text>
</comment>
<gene>
    <name evidence="2" type="ORF">OF850_20495</name>
</gene>
<evidence type="ECO:0008006" key="4">
    <source>
        <dbReference type="Google" id="ProtNLM"/>
    </source>
</evidence>
<protein>
    <recommendedName>
        <fullName evidence="4">Transporter</fullName>
    </recommendedName>
</protein>
<feature type="signal peptide" evidence="1">
    <location>
        <begin position="1"/>
        <end position="22"/>
    </location>
</feature>
<evidence type="ECO:0000313" key="2">
    <source>
        <dbReference type="EMBL" id="MCW8087987.1"/>
    </source>
</evidence>
<feature type="chain" id="PRO_5046075157" description="Transporter" evidence="1">
    <location>
        <begin position="23"/>
        <end position="252"/>
    </location>
</feature>
<evidence type="ECO:0000313" key="3">
    <source>
        <dbReference type="Proteomes" id="UP001526430"/>
    </source>
</evidence>
<dbReference type="RefSeq" id="WP_301592189.1">
    <property type="nucleotide sequence ID" value="NZ_JAPFQI010000024.1"/>
</dbReference>
<organism evidence="2 3">
    <name type="scientific">Sabulicella glaciei</name>
    <dbReference type="NCBI Taxonomy" id="2984948"/>
    <lineage>
        <taxon>Bacteria</taxon>
        <taxon>Pseudomonadati</taxon>
        <taxon>Pseudomonadota</taxon>
        <taxon>Alphaproteobacteria</taxon>
        <taxon>Acetobacterales</taxon>
        <taxon>Acetobacteraceae</taxon>
        <taxon>Sabulicella</taxon>
    </lineage>
</organism>
<reference evidence="2 3" key="1">
    <citation type="submission" date="2022-10" db="EMBL/GenBank/DDBJ databases">
        <title>Roseococcus glaciei nov., sp. nov., isolated from glacier.</title>
        <authorList>
            <person name="Liu Q."/>
            <person name="Xin Y.-H."/>
        </authorList>
    </citation>
    <scope>NUCLEOTIDE SEQUENCE [LARGE SCALE GENOMIC DNA]</scope>
    <source>
        <strain evidence="2 3">MDT2-1-1</strain>
    </source>
</reference>